<accession>A0AA36A2C7</accession>
<keyword evidence="3" id="KW-1185">Reference proteome</keyword>
<evidence type="ECO:0000313" key="3">
    <source>
        <dbReference type="Proteomes" id="UP001177003"/>
    </source>
</evidence>
<evidence type="ECO:0000256" key="1">
    <source>
        <dbReference type="SAM" id="MobiDB-lite"/>
    </source>
</evidence>
<organism evidence="2 3">
    <name type="scientific">Lactuca saligna</name>
    <name type="common">Willowleaf lettuce</name>
    <dbReference type="NCBI Taxonomy" id="75948"/>
    <lineage>
        <taxon>Eukaryota</taxon>
        <taxon>Viridiplantae</taxon>
        <taxon>Streptophyta</taxon>
        <taxon>Embryophyta</taxon>
        <taxon>Tracheophyta</taxon>
        <taxon>Spermatophyta</taxon>
        <taxon>Magnoliopsida</taxon>
        <taxon>eudicotyledons</taxon>
        <taxon>Gunneridae</taxon>
        <taxon>Pentapetalae</taxon>
        <taxon>asterids</taxon>
        <taxon>campanulids</taxon>
        <taxon>Asterales</taxon>
        <taxon>Asteraceae</taxon>
        <taxon>Cichorioideae</taxon>
        <taxon>Cichorieae</taxon>
        <taxon>Lactucinae</taxon>
        <taxon>Lactuca</taxon>
    </lineage>
</organism>
<evidence type="ECO:0000313" key="2">
    <source>
        <dbReference type="EMBL" id="CAI9302688.1"/>
    </source>
</evidence>
<gene>
    <name evidence="2" type="ORF">LSALG_LOCUS41167</name>
</gene>
<feature type="region of interest" description="Disordered" evidence="1">
    <location>
        <begin position="35"/>
        <end position="128"/>
    </location>
</feature>
<name>A0AA36A2C7_LACSI</name>
<feature type="compositionally biased region" description="Polar residues" evidence="1">
    <location>
        <begin position="97"/>
        <end position="117"/>
    </location>
</feature>
<reference evidence="2" key="1">
    <citation type="submission" date="2023-04" db="EMBL/GenBank/DDBJ databases">
        <authorList>
            <person name="Vijverberg K."/>
            <person name="Xiong W."/>
            <person name="Schranz E."/>
        </authorList>
    </citation>
    <scope>NUCLEOTIDE SEQUENCE</scope>
</reference>
<feature type="compositionally biased region" description="Basic residues" evidence="1">
    <location>
        <begin position="82"/>
        <end position="95"/>
    </location>
</feature>
<dbReference type="Proteomes" id="UP001177003">
    <property type="component" value="Chromosome 9"/>
</dbReference>
<dbReference type="AlphaFoldDB" id="A0AA36A2C7"/>
<proteinExistence type="predicted"/>
<protein>
    <submittedName>
        <fullName evidence="2">Uncharacterized protein</fullName>
    </submittedName>
</protein>
<sequence length="262" mass="28680">MLRDVPPASKLLKRYCTLPASGFCTLTPKMQSIIAEADKPNKGGNKGGKKGEKKKEDTEGPFDPKNTPKKRKAKAAPSAVTPKKRKLKRSARKSKSPTPYESEQSQSDTQLDVTPTYNDFFPTAPRSPEHTTTLITITSCPPPVYSQHQSTIPLSIPLLTDSIVPPTTSGESVVLVNASDAVDRTLGFTSSHIYPPISLIHRDDTDMILRDDEDDLAGFTFSSFTIRTASDDQTSIMKGQQKAIHEKLDSLLQTSKPSSSYD</sequence>
<feature type="compositionally biased region" description="Basic and acidic residues" evidence="1">
    <location>
        <begin position="49"/>
        <end position="58"/>
    </location>
</feature>
<dbReference type="EMBL" id="OX465085">
    <property type="protein sequence ID" value="CAI9302688.1"/>
    <property type="molecule type" value="Genomic_DNA"/>
</dbReference>